<feature type="transmembrane region" description="Helical" evidence="6">
    <location>
        <begin position="108"/>
        <end position="128"/>
    </location>
</feature>
<dbReference type="InterPro" id="IPR052053">
    <property type="entry name" value="IM_YidH-like"/>
</dbReference>
<dbReference type="RefSeq" id="WP_369329925.1">
    <property type="nucleotide sequence ID" value="NZ_JAULBC010000004.1"/>
</dbReference>
<comment type="caution">
    <text evidence="8">The sequence shown here is derived from an EMBL/GenBank/DDBJ whole genome shotgun (WGS) entry which is preliminary data.</text>
</comment>
<gene>
    <name evidence="8" type="ORF">QTN47_13465</name>
</gene>
<dbReference type="EMBL" id="JAULBC010000004">
    <property type="protein sequence ID" value="MEX6688516.1"/>
    <property type="molecule type" value="Genomic_DNA"/>
</dbReference>
<protein>
    <submittedName>
        <fullName evidence="8">DUF202 domain-containing protein</fullName>
    </submittedName>
</protein>
<sequence length="131" mass="14499">MTDSNTDQKNLAKASDHLANERTFLAWIRTAIAAMGFGFVVVKFSLFVKQLSLVFTDKPIVSTSKGYSGAIGISLVCLGALIAVLSFLRYKRIEKSLKNNEFYPSSRLIVILMLAILFGGFFLVLYLVPNI</sequence>
<dbReference type="PANTHER" id="PTHR34187:SF2">
    <property type="entry name" value="DUF202 DOMAIN-CONTAINING PROTEIN"/>
    <property type="match status" value="1"/>
</dbReference>
<feature type="transmembrane region" description="Helical" evidence="6">
    <location>
        <begin position="67"/>
        <end position="88"/>
    </location>
</feature>
<evidence type="ECO:0000259" key="7">
    <source>
        <dbReference type="Pfam" id="PF02656"/>
    </source>
</evidence>
<evidence type="ECO:0000313" key="9">
    <source>
        <dbReference type="Proteomes" id="UP001560573"/>
    </source>
</evidence>
<feature type="transmembrane region" description="Helical" evidence="6">
    <location>
        <begin position="24"/>
        <end position="47"/>
    </location>
</feature>
<evidence type="ECO:0000256" key="4">
    <source>
        <dbReference type="ARBA" id="ARBA00022989"/>
    </source>
</evidence>
<keyword evidence="4 6" id="KW-1133">Transmembrane helix</keyword>
<keyword evidence="9" id="KW-1185">Reference proteome</keyword>
<accession>A0ABV3ZHG3</accession>
<name>A0ABV3ZHG3_9BACT</name>
<comment type="subcellular location">
    <subcellularLocation>
        <location evidence="1">Cell membrane</location>
        <topology evidence="1">Multi-pass membrane protein</topology>
    </subcellularLocation>
</comment>
<evidence type="ECO:0000256" key="2">
    <source>
        <dbReference type="ARBA" id="ARBA00022475"/>
    </source>
</evidence>
<evidence type="ECO:0000313" key="8">
    <source>
        <dbReference type="EMBL" id="MEX6688516.1"/>
    </source>
</evidence>
<dbReference type="Proteomes" id="UP001560573">
    <property type="component" value="Unassembled WGS sequence"/>
</dbReference>
<keyword evidence="2" id="KW-1003">Cell membrane</keyword>
<dbReference type="PANTHER" id="PTHR34187">
    <property type="entry name" value="FGR18P"/>
    <property type="match status" value="1"/>
</dbReference>
<dbReference type="Pfam" id="PF02656">
    <property type="entry name" value="DUF202"/>
    <property type="match status" value="1"/>
</dbReference>
<evidence type="ECO:0000256" key="3">
    <source>
        <dbReference type="ARBA" id="ARBA00022692"/>
    </source>
</evidence>
<feature type="domain" description="DUF202" evidence="7">
    <location>
        <begin position="16"/>
        <end position="95"/>
    </location>
</feature>
<organism evidence="8 9">
    <name type="scientific">Danxiaibacter flavus</name>
    <dbReference type="NCBI Taxonomy" id="3049108"/>
    <lineage>
        <taxon>Bacteria</taxon>
        <taxon>Pseudomonadati</taxon>
        <taxon>Bacteroidota</taxon>
        <taxon>Chitinophagia</taxon>
        <taxon>Chitinophagales</taxon>
        <taxon>Chitinophagaceae</taxon>
        <taxon>Danxiaibacter</taxon>
    </lineage>
</organism>
<evidence type="ECO:0000256" key="1">
    <source>
        <dbReference type="ARBA" id="ARBA00004651"/>
    </source>
</evidence>
<dbReference type="InterPro" id="IPR003807">
    <property type="entry name" value="DUF202"/>
</dbReference>
<keyword evidence="3 6" id="KW-0812">Transmembrane</keyword>
<reference evidence="8 9" key="1">
    <citation type="submission" date="2023-07" db="EMBL/GenBank/DDBJ databases">
        <authorList>
            <person name="Lian W.-H."/>
        </authorList>
    </citation>
    <scope>NUCLEOTIDE SEQUENCE [LARGE SCALE GENOMIC DNA]</scope>
    <source>
        <strain evidence="8 9">SYSU DXS3180</strain>
    </source>
</reference>
<proteinExistence type="predicted"/>
<evidence type="ECO:0000256" key="5">
    <source>
        <dbReference type="ARBA" id="ARBA00023136"/>
    </source>
</evidence>
<evidence type="ECO:0000256" key="6">
    <source>
        <dbReference type="SAM" id="Phobius"/>
    </source>
</evidence>
<keyword evidence="5 6" id="KW-0472">Membrane</keyword>